<evidence type="ECO:0000313" key="3">
    <source>
        <dbReference type="EMBL" id="ATX66089.1"/>
    </source>
</evidence>
<feature type="chain" id="PRO_5014959626" description="DUF4139 domain-containing protein" evidence="2">
    <location>
        <begin position="20"/>
        <end position="622"/>
    </location>
</feature>
<keyword evidence="2" id="KW-0732">Signal</keyword>
<evidence type="ECO:0000256" key="1">
    <source>
        <dbReference type="SAM" id="Coils"/>
    </source>
</evidence>
<evidence type="ECO:0000313" key="4">
    <source>
        <dbReference type="Proteomes" id="UP000228948"/>
    </source>
</evidence>
<dbReference type="STRING" id="441209.GCA_001870665_01753"/>
<feature type="signal peptide" evidence="2">
    <location>
        <begin position="1"/>
        <end position="19"/>
    </location>
</feature>
<sequence length="622" mass="67143">MRVVSVAVLLGAVALPAFADQPPEIRAVTLSRAGVAMIEAQGALGPQPLTLSIRRADIDDFLKSLRLSDPSGAVPMLSMTGPGGVDDVFAALPFDPEALGNLRALLDTMIGAPITAERRGITVSGELMGTRPLPCADDAQSGCVAVAVLGDNGAIRQVPLDDGTELTFGDASDRDAIARGLAALRQAGRALMLDVSLTSTETDQREIGLGWLQPAPVWKTAWRAEDSADGLILTGWAVIENTTGQDWDEVELTLATGAVQALQAQLYDRLDAGRKLAKPMMEDALMASAPLSRSMAFESAMDIAPVSMDDGDSFSRYTLSTPVTLQAGDVISLPFLRETLQDARLTLYRGGTGAVHPSLAISFENPLPLRLPAGIVTLYEDGRGHAGDATLPELAPGAEAEIEFARDTAMQVDESLSETRSLQSARMVDGVFVAEERLERRTSYRIEGAPDAERVLTLSHPLRQGWDIQNAGAERGFDDTRFRVEVPAGEVVTQEVVEQRVTSTRIALLELDQEALGFWSARVPDAELSAMLNQFRDLRAEQAVLRREAARQREIEAELIADQDRLAGLIVQLGDDSPATRERRARVDAIDAEIAQARRARDDAEARQTEIEQALRDLLRQS</sequence>
<proteinExistence type="predicted"/>
<evidence type="ECO:0008006" key="5">
    <source>
        <dbReference type="Google" id="ProtNLM"/>
    </source>
</evidence>
<reference evidence="3 4" key="1">
    <citation type="submission" date="2017-11" db="EMBL/GenBank/DDBJ databases">
        <title>Revised Sequence and Annotation of the Rhodobaca barguzinensis strain alga05 Genome.</title>
        <authorList>
            <person name="Kopejtka K."/>
            <person name="Tomasch J.M."/>
            <person name="Bunk B."/>
            <person name="Koblizek M."/>
        </authorList>
    </citation>
    <scope>NUCLEOTIDE SEQUENCE [LARGE SCALE GENOMIC DNA]</scope>
    <source>
        <strain evidence="4">alga05</strain>
    </source>
</reference>
<accession>A0A2K8K9G2</accession>
<evidence type="ECO:0000256" key="2">
    <source>
        <dbReference type="SAM" id="SignalP"/>
    </source>
</evidence>
<feature type="coiled-coil region" evidence="1">
    <location>
        <begin position="587"/>
        <end position="621"/>
    </location>
</feature>
<dbReference type="RefSeq" id="WP_071480609.1">
    <property type="nucleotide sequence ID" value="NZ_CP024899.1"/>
</dbReference>
<dbReference type="OrthoDB" id="580912at2"/>
<dbReference type="AlphaFoldDB" id="A0A2K8K9G2"/>
<dbReference type="EMBL" id="CP024899">
    <property type="protein sequence ID" value="ATX66089.1"/>
    <property type="molecule type" value="Genomic_DNA"/>
</dbReference>
<dbReference type="Proteomes" id="UP000228948">
    <property type="component" value="Chromosome"/>
</dbReference>
<gene>
    <name evidence="3" type="ORF">BG454_09870</name>
</gene>
<dbReference type="KEGG" id="rbg:BG454_09870"/>
<protein>
    <recommendedName>
        <fullName evidence="5">DUF4139 domain-containing protein</fullName>
    </recommendedName>
</protein>
<keyword evidence="1" id="KW-0175">Coiled coil</keyword>
<organism evidence="3 4">
    <name type="scientific">Roseinatronobacter bogoriensis subsp. barguzinensis</name>
    <dbReference type="NCBI Taxonomy" id="441209"/>
    <lineage>
        <taxon>Bacteria</taxon>
        <taxon>Pseudomonadati</taxon>
        <taxon>Pseudomonadota</taxon>
        <taxon>Alphaproteobacteria</taxon>
        <taxon>Rhodobacterales</taxon>
        <taxon>Paracoccaceae</taxon>
        <taxon>Roseinatronobacter</taxon>
    </lineage>
</organism>
<name>A0A2K8K9G2_9RHOB</name>
<keyword evidence="4" id="KW-1185">Reference proteome</keyword>